<dbReference type="RefSeq" id="WP_058491519.1">
    <property type="nucleotide sequence ID" value="NZ_LOCK01000033.1"/>
</dbReference>
<evidence type="ECO:0000313" key="3">
    <source>
        <dbReference type="Proteomes" id="UP000054623"/>
    </source>
</evidence>
<evidence type="ECO:0000313" key="2">
    <source>
        <dbReference type="EMBL" id="KTE90805.1"/>
    </source>
</evidence>
<dbReference type="OrthoDB" id="9799526at2"/>
<protein>
    <submittedName>
        <fullName evidence="2">Uncharacterized protein</fullName>
    </submittedName>
</protein>
<sequence>MNKIKRILTDKKGSSFPLIIAVTLCLVMIFTGVSEYFRLIIIAQGVRDAVQDAVISTVNDNYDDVYHGVREGYSGGYQPMADDFEESLDYGAIYDRLDTILGLSRKSGYHVKTTSEGKIEFKIWNLEVDIRNAPLALGDRSDSRFEADSSIMLEVPVSFGERLLPSMRMKIKTSAGYTPKF</sequence>
<gene>
    <name evidence="2" type="ORF">AT727_23655</name>
</gene>
<feature type="transmembrane region" description="Helical" evidence="1">
    <location>
        <begin position="16"/>
        <end position="37"/>
    </location>
</feature>
<keyword evidence="1" id="KW-0812">Transmembrane</keyword>
<dbReference type="Proteomes" id="UP000054623">
    <property type="component" value="Unassembled WGS sequence"/>
</dbReference>
<organism evidence="2 3">
    <name type="scientific">Desulfitobacterium hafniense</name>
    <name type="common">Desulfitobacterium frappieri</name>
    <dbReference type="NCBI Taxonomy" id="49338"/>
    <lineage>
        <taxon>Bacteria</taxon>
        <taxon>Bacillati</taxon>
        <taxon>Bacillota</taxon>
        <taxon>Clostridia</taxon>
        <taxon>Eubacteriales</taxon>
        <taxon>Desulfitobacteriaceae</taxon>
        <taxon>Desulfitobacterium</taxon>
    </lineage>
</organism>
<dbReference type="EMBL" id="LOCK01000033">
    <property type="protein sequence ID" value="KTE90805.1"/>
    <property type="molecule type" value="Genomic_DNA"/>
</dbReference>
<name>A0A0W1JH84_DESHA</name>
<accession>A0A0W1JH84</accession>
<reference evidence="2 3" key="1">
    <citation type="submission" date="2015-12" db="EMBL/GenBank/DDBJ databases">
        <title>Draft Genome Sequence of Desulfitobacterium hafniense Strain DH, a Sulfate-reducing Bacterium Isolated from Paddy Soils.</title>
        <authorList>
            <person name="Bao P."/>
            <person name="Zhang X."/>
            <person name="Li G."/>
        </authorList>
    </citation>
    <scope>NUCLEOTIDE SEQUENCE [LARGE SCALE GENOMIC DNA]</scope>
    <source>
        <strain evidence="2 3">DH</strain>
    </source>
</reference>
<comment type="caution">
    <text evidence="2">The sequence shown here is derived from an EMBL/GenBank/DDBJ whole genome shotgun (WGS) entry which is preliminary data.</text>
</comment>
<dbReference type="AlphaFoldDB" id="A0A0W1JH84"/>
<evidence type="ECO:0000256" key="1">
    <source>
        <dbReference type="SAM" id="Phobius"/>
    </source>
</evidence>
<keyword evidence="1" id="KW-0472">Membrane</keyword>
<keyword evidence="1" id="KW-1133">Transmembrane helix</keyword>
<proteinExistence type="predicted"/>